<sequence length="50" mass="5760">MLRSVSAVETILFAVGFLNDVIMHVPRIWNVFCFRKKRTLSQMDFGGSLK</sequence>
<name>A0A166IX32_LACLC</name>
<dbReference type="RefSeq" id="WP_155723363.1">
    <property type="nucleotide sequence ID" value="NZ_LIYF01000037.1"/>
</dbReference>
<protein>
    <submittedName>
        <fullName evidence="1">Uncharacterized protein</fullName>
    </submittedName>
</protein>
<dbReference type="PATRIC" id="fig|1359.32.peg.747"/>
<gene>
    <name evidence="1" type="ORF">AB996_2149</name>
</gene>
<proteinExistence type="predicted"/>
<evidence type="ECO:0000313" key="2">
    <source>
        <dbReference type="Proteomes" id="UP000076519"/>
    </source>
</evidence>
<accession>A0A166IX32</accession>
<dbReference type="AlphaFoldDB" id="A0A166IX32"/>
<evidence type="ECO:0000313" key="1">
    <source>
        <dbReference type="EMBL" id="KZK05165.1"/>
    </source>
</evidence>
<dbReference type="EMBL" id="LIYF01000037">
    <property type="protein sequence ID" value="KZK05165.1"/>
    <property type="molecule type" value="Genomic_DNA"/>
</dbReference>
<comment type="caution">
    <text evidence="1">The sequence shown here is derived from an EMBL/GenBank/DDBJ whole genome shotgun (WGS) entry which is preliminary data.</text>
</comment>
<reference evidence="1 2" key="1">
    <citation type="submission" date="2015-08" db="EMBL/GenBank/DDBJ databases">
        <title>Draft Genome Sequences of 11 Lactococcus lactis subspecies cremoris strains.</title>
        <authorList>
            <person name="Wels M."/>
            <person name="Backus L."/>
            <person name="Boekhorst J."/>
            <person name="Dijkstra A."/>
            <person name="Beerthuizen M."/>
            <person name="Siezen R."/>
            <person name="Bachmann H."/>
            <person name="Van Hijum S."/>
        </authorList>
    </citation>
    <scope>NUCLEOTIDE SEQUENCE [LARGE SCALE GENOMIC DNA]</scope>
    <source>
        <strain evidence="1 2">KW10</strain>
    </source>
</reference>
<organism evidence="1 2">
    <name type="scientific">Lactococcus lactis subsp. cremoris</name>
    <name type="common">Streptococcus cremoris</name>
    <dbReference type="NCBI Taxonomy" id="1359"/>
    <lineage>
        <taxon>Bacteria</taxon>
        <taxon>Bacillati</taxon>
        <taxon>Bacillota</taxon>
        <taxon>Bacilli</taxon>
        <taxon>Lactobacillales</taxon>
        <taxon>Streptococcaceae</taxon>
        <taxon>Lactococcus</taxon>
    </lineage>
</organism>
<dbReference type="Proteomes" id="UP000076519">
    <property type="component" value="Unassembled WGS sequence"/>
</dbReference>